<keyword evidence="7 14" id="KW-0418">Kinase</keyword>
<evidence type="ECO:0000256" key="2">
    <source>
        <dbReference type="ARBA" id="ARBA00005810"/>
    </source>
</evidence>
<dbReference type="GO" id="GO:0016301">
    <property type="term" value="F:kinase activity"/>
    <property type="evidence" value="ECO:0007669"/>
    <property type="project" value="UniProtKB-KW"/>
</dbReference>
<evidence type="ECO:0000256" key="3">
    <source>
        <dbReference type="ARBA" id="ARBA00013253"/>
    </source>
</evidence>
<evidence type="ECO:0000256" key="7">
    <source>
        <dbReference type="ARBA" id="ARBA00022777"/>
    </source>
</evidence>
<evidence type="ECO:0000256" key="5">
    <source>
        <dbReference type="ARBA" id="ARBA00022679"/>
    </source>
</evidence>
<dbReference type="GO" id="GO:0003848">
    <property type="term" value="F:2-amino-4-hydroxy-6-hydroxymethyldihydropteridine diphosphokinase activity"/>
    <property type="evidence" value="ECO:0007669"/>
    <property type="project" value="UniProtKB-EC"/>
</dbReference>
<name>A0A1T5BKM0_9SPHI</name>
<sequence length="164" mass="18776">MPVDADTYLLLGTNMGNRILLLQQARNEIAQEIGSIAKMSSIYETAAWGNEDQPNFLNQVVLVTTPLQPHLLLEKINAIEKKLGRQRVKKWESRPIDIDILWYADQLIDEVNLQVPHMHLPDRRFALIPLQEIAPSLIHPASKKTVTEMLNDSPDRLPVHLYKQ</sequence>
<evidence type="ECO:0000259" key="13">
    <source>
        <dbReference type="Pfam" id="PF01288"/>
    </source>
</evidence>
<keyword evidence="6" id="KW-0547">Nucleotide-binding</keyword>
<proteinExistence type="inferred from homology"/>
<dbReference type="Proteomes" id="UP000190541">
    <property type="component" value="Unassembled WGS sequence"/>
</dbReference>
<evidence type="ECO:0000256" key="4">
    <source>
        <dbReference type="ARBA" id="ARBA00016218"/>
    </source>
</evidence>
<evidence type="ECO:0000256" key="6">
    <source>
        <dbReference type="ARBA" id="ARBA00022741"/>
    </source>
</evidence>
<dbReference type="PANTHER" id="PTHR43071:SF1">
    <property type="entry name" value="2-AMINO-4-HYDROXY-6-HYDROXYMETHYLDIHYDROPTERIDINE PYROPHOSPHOKINASE"/>
    <property type="match status" value="1"/>
</dbReference>
<evidence type="ECO:0000256" key="1">
    <source>
        <dbReference type="ARBA" id="ARBA00005051"/>
    </source>
</evidence>
<feature type="domain" description="7,8-dihydro-6-hydroxymethylpterin-pyrophosphokinase" evidence="13">
    <location>
        <begin position="8"/>
        <end position="135"/>
    </location>
</feature>
<comment type="function">
    <text evidence="10">Catalyzes the transfer of pyrophosphate from adenosine triphosphate (ATP) to 6-hydroxymethyl-7,8-dihydropterin, an enzymatic step in folate biosynthesis pathway.</text>
</comment>
<evidence type="ECO:0000256" key="9">
    <source>
        <dbReference type="ARBA" id="ARBA00022909"/>
    </source>
</evidence>
<organism evidence="14 15">
    <name type="scientific">Parapedobacter luteus</name>
    <dbReference type="NCBI Taxonomy" id="623280"/>
    <lineage>
        <taxon>Bacteria</taxon>
        <taxon>Pseudomonadati</taxon>
        <taxon>Bacteroidota</taxon>
        <taxon>Sphingobacteriia</taxon>
        <taxon>Sphingobacteriales</taxon>
        <taxon>Sphingobacteriaceae</taxon>
        <taxon>Parapedobacter</taxon>
    </lineage>
</organism>
<evidence type="ECO:0000256" key="10">
    <source>
        <dbReference type="ARBA" id="ARBA00029409"/>
    </source>
</evidence>
<keyword evidence="8" id="KW-0067">ATP-binding</keyword>
<dbReference type="PANTHER" id="PTHR43071">
    <property type="entry name" value="2-AMINO-4-HYDROXY-6-HYDROXYMETHYLDIHYDROPTERIDINE PYROPHOSPHOKINASE"/>
    <property type="match status" value="1"/>
</dbReference>
<dbReference type="InterPro" id="IPR000550">
    <property type="entry name" value="Hppk"/>
</dbReference>
<dbReference type="EMBL" id="FUYS01000003">
    <property type="protein sequence ID" value="SKB47725.1"/>
    <property type="molecule type" value="Genomic_DNA"/>
</dbReference>
<reference evidence="14 15" key="1">
    <citation type="submission" date="2017-02" db="EMBL/GenBank/DDBJ databases">
        <authorList>
            <person name="Peterson S.W."/>
        </authorList>
    </citation>
    <scope>NUCLEOTIDE SEQUENCE [LARGE SCALE GENOMIC DNA]</scope>
    <source>
        <strain evidence="14 15">DSM 22899</strain>
    </source>
</reference>
<dbReference type="GO" id="GO:0046656">
    <property type="term" value="P:folic acid biosynthetic process"/>
    <property type="evidence" value="ECO:0007669"/>
    <property type="project" value="UniProtKB-KW"/>
</dbReference>
<dbReference type="EC" id="2.7.6.3" evidence="3"/>
<dbReference type="CDD" id="cd00483">
    <property type="entry name" value="HPPK"/>
    <property type="match status" value="1"/>
</dbReference>
<comment type="similarity">
    <text evidence="2">Belongs to the HPPK family.</text>
</comment>
<dbReference type="GO" id="GO:0046654">
    <property type="term" value="P:tetrahydrofolate biosynthetic process"/>
    <property type="evidence" value="ECO:0007669"/>
    <property type="project" value="UniProtKB-UniPathway"/>
</dbReference>
<keyword evidence="15" id="KW-1185">Reference proteome</keyword>
<dbReference type="InterPro" id="IPR035907">
    <property type="entry name" value="Hppk_sf"/>
</dbReference>
<keyword evidence="5" id="KW-0808">Transferase</keyword>
<dbReference type="AlphaFoldDB" id="A0A1T5BKM0"/>
<dbReference type="NCBIfam" id="TIGR01498">
    <property type="entry name" value="folK"/>
    <property type="match status" value="1"/>
</dbReference>
<comment type="pathway">
    <text evidence="1">Cofactor biosynthesis; tetrahydrofolate biosynthesis; 2-amino-4-hydroxy-6-hydroxymethyl-7,8-dihydropteridine diphosphate from 7,8-dihydroneopterin triphosphate: step 4/4.</text>
</comment>
<dbReference type="SUPFAM" id="SSF55083">
    <property type="entry name" value="6-hydroxymethyl-7,8-dihydropterin pyrophosphokinase, HPPK"/>
    <property type="match status" value="1"/>
</dbReference>
<accession>A0A1T5BKM0</accession>
<evidence type="ECO:0000256" key="8">
    <source>
        <dbReference type="ARBA" id="ARBA00022840"/>
    </source>
</evidence>
<dbReference type="STRING" id="623280.SAMN05660226_01550"/>
<protein>
    <recommendedName>
        <fullName evidence="4">2-amino-4-hydroxy-6-hydroxymethyldihydropteridine pyrophosphokinase</fullName>
        <ecNumber evidence="3">2.7.6.3</ecNumber>
    </recommendedName>
    <alternativeName>
        <fullName evidence="11">6-hydroxymethyl-7,8-dihydropterin pyrophosphokinase</fullName>
    </alternativeName>
    <alternativeName>
        <fullName evidence="12">7,8-dihydro-6-hydroxymethylpterin-pyrophosphokinase</fullName>
    </alternativeName>
</protein>
<evidence type="ECO:0000313" key="15">
    <source>
        <dbReference type="Proteomes" id="UP000190541"/>
    </source>
</evidence>
<dbReference type="Gene3D" id="3.30.70.560">
    <property type="entry name" value="7,8-Dihydro-6-hydroxymethylpterin-pyrophosphokinase HPPK"/>
    <property type="match status" value="1"/>
</dbReference>
<evidence type="ECO:0000313" key="14">
    <source>
        <dbReference type="EMBL" id="SKB47725.1"/>
    </source>
</evidence>
<dbReference type="UniPathway" id="UPA00077">
    <property type="reaction ID" value="UER00155"/>
</dbReference>
<dbReference type="OrthoDB" id="9808041at2"/>
<gene>
    <name evidence="14" type="ORF">SAMN05660226_01550</name>
</gene>
<dbReference type="GO" id="GO:0005524">
    <property type="term" value="F:ATP binding"/>
    <property type="evidence" value="ECO:0007669"/>
    <property type="project" value="UniProtKB-KW"/>
</dbReference>
<dbReference type="RefSeq" id="WP_079716534.1">
    <property type="nucleotide sequence ID" value="NZ_FUYS01000003.1"/>
</dbReference>
<evidence type="ECO:0000256" key="12">
    <source>
        <dbReference type="ARBA" id="ARBA00033413"/>
    </source>
</evidence>
<evidence type="ECO:0000256" key="11">
    <source>
        <dbReference type="ARBA" id="ARBA00029766"/>
    </source>
</evidence>
<keyword evidence="9" id="KW-0289">Folate biosynthesis</keyword>
<dbReference type="Pfam" id="PF01288">
    <property type="entry name" value="HPPK"/>
    <property type="match status" value="1"/>
</dbReference>